<protein>
    <submittedName>
        <fullName evidence="1">Uncharacterized protein</fullName>
    </submittedName>
</protein>
<gene>
    <name evidence="1" type="ORF">Zm00014a_010437</name>
</gene>
<name>A0A3L6EYZ8_MAIZE</name>
<organism evidence="1 2">
    <name type="scientific">Zea mays</name>
    <name type="common">Maize</name>
    <dbReference type="NCBI Taxonomy" id="4577"/>
    <lineage>
        <taxon>Eukaryota</taxon>
        <taxon>Viridiplantae</taxon>
        <taxon>Streptophyta</taxon>
        <taxon>Embryophyta</taxon>
        <taxon>Tracheophyta</taxon>
        <taxon>Spermatophyta</taxon>
        <taxon>Magnoliopsida</taxon>
        <taxon>Liliopsida</taxon>
        <taxon>Poales</taxon>
        <taxon>Poaceae</taxon>
        <taxon>PACMAD clade</taxon>
        <taxon>Panicoideae</taxon>
        <taxon>Andropogonodae</taxon>
        <taxon>Andropogoneae</taxon>
        <taxon>Tripsacinae</taxon>
        <taxon>Zea</taxon>
    </lineage>
</organism>
<proteinExistence type="predicted"/>
<dbReference type="EMBL" id="NCVQ01000005">
    <property type="protein sequence ID" value="PWZ25959.1"/>
    <property type="molecule type" value="Genomic_DNA"/>
</dbReference>
<comment type="caution">
    <text evidence="1">The sequence shown here is derived from an EMBL/GenBank/DDBJ whole genome shotgun (WGS) entry which is preliminary data.</text>
</comment>
<reference evidence="1 2" key="1">
    <citation type="journal article" date="2018" name="Nat. Genet.">
        <title>Extensive intraspecific gene order and gene structural variations between Mo17 and other maize genomes.</title>
        <authorList>
            <person name="Sun S."/>
            <person name="Zhou Y."/>
            <person name="Chen J."/>
            <person name="Shi J."/>
            <person name="Zhao H."/>
            <person name="Zhao H."/>
            <person name="Song W."/>
            <person name="Zhang M."/>
            <person name="Cui Y."/>
            <person name="Dong X."/>
            <person name="Liu H."/>
            <person name="Ma X."/>
            <person name="Jiao Y."/>
            <person name="Wang B."/>
            <person name="Wei X."/>
            <person name="Stein J.C."/>
            <person name="Glaubitz J.C."/>
            <person name="Lu F."/>
            <person name="Yu G."/>
            <person name="Liang C."/>
            <person name="Fengler K."/>
            <person name="Li B."/>
            <person name="Rafalski A."/>
            <person name="Schnable P.S."/>
            <person name="Ware D.H."/>
            <person name="Buckler E.S."/>
            <person name="Lai J."/>
        </authorList>
    </citation>
    <scope>NUCLEOTIDE SEQUENCE [LARGE SCALE GENOMIC DNA]</scope>
    <source>
        <strain evidence="2">cv. Missouri 17</strain>
        <tissue evidence="1">Seedling</tissue>
    </source>
</reference>
<accession>A0A3L6EYZ8</accession>
<evidence type="ECO:0000313" key="1">
    <source>
        <dbReference type="EMBL" id="PWZ25959.1"/>
    </source>
</evidence>
<evidence type="ECO:0000313" key="2">
    <source>
        <dbReference type="Proteomes" id="UP000251960"/>
    </source>
</evidence>
<dbReference type="Proteomes" id="UP000251960">
    <property type="component" value="Chromosome 4"/>
</dbReference>
<sequence>MDLESALVAATPSSLLILYVSFALEPRLWYEGLKLAGHLGATREREGVREYQSLFTLLIIEAAALFDHEWRSEEQGSAHATRLTISVEESHWRKMRETRPKAVTALIW</sequence>
<dbReference type="AlphaFoldDB" id="A0A3L6EYZ8"/>